<feature type="region of interest" description="Disordered" evidence="10">
    <location>
        <begin position="334"/>
        <end position="403"/>
    </location>
</feature>
<evidence type="ECO:0000256" key="8">
    <source>
        <dbReference type="ARBA" id="ARBA00023242"/>
    </source>
</evidence>
<dbReference type="OrthoDB" id="3361892at2759"/>
<keyword evidence="6" id="KW-0805">Transcription regulation</keyword>
<evidence type="ECO:0000256" key="4">
    <source>
        <dbReference type="ARBA" id="ARBA00022763"/>
    </source>
</evidence>
<name>A0A9P4SFT3_9PEZI</name>
<dbReference type="EMBL" id="MU006091">
    <property type="protein sequence ID" value="KAF2841519.1"/>
    <property type="molecule type" value="Genomic_DNA"/>
</dbReference>
<feature type="compositionally biased region" description="Polar residues" evidence="10">
    <location>
        <begin position="367"/>
        <end position="380"/>
    </location>
</feature>
<evidence type="ECO:0000256" key="9">
    <source>
        <dbReference type="ARBA" id="ARBA00048940"/>
    </source>
</evidence>
<evidence type="ECO:0000256" key="1">
    <source>
        <dbReference type="ARBA" id="ARBA00004123"/>
    </source>
</evidence>
<evidence type="ECO:0000256" key="3">
    <source>
        <dbReference type="ARBA" id="ARBA00022679"/>
    </source>
</evidence>
<dbReference type="PANTHER" id="PTHR31571:SF2">
    <property type="entry name" value="HISTONE ACETYLTRANSFERASE RTT109"/>
    <property type="match status" value="1"/>
</dbReference>
<feature type="compositionally biased region" description="Polar residues" evidence="10">
    <location>
        <begin position="279"/>
        <end position="296"/>
    </location>
</feature>
<protein>
    <recommendedName>
        <fullName evidence="2">histone acetyltransferase</fullName>
        <ecNumber evidence="2">2.3.1.48</ecNumber>
    </recommendedName>
</protein>
<proteinExistence type="predicted"/>
<evidence type="ECO:0000256" key="7">
    <source>
        <dbReference type="ARBA" id="ARBA00023163"/>
    </source>
</evidence>
<keyword evidence="3" id="KW-0808">Transferase</keyword>
<dbReference type="Proteomes" id="UP000799429">
    <property type="component" value="Unassembled WGS sequence"/>
</dbReference>
<dbReference type="Pfam" id="PF08214">
    <property type="entry name" value="HAT_KAT11"/>
    <property type="match status" value="1"/>
</dbReference>
<dbReference type="InterPro" id="IPR016849">
    <property type="entry name" value="Rtt109"/>
</dbReference>
<dbReference type="PROSITE" id="PS51728">
    <property type="entry name" value="RTT109_HAT"/>
    <property type="match status" value="1"/>
</dbReference>
<sequence length="585" mass="64672">MDIEEKPLLEQFAENLPEGIAFKFCHISTPPTKCPAIFSAPPGARPEKTYCESHFLNVSLNPGDDKDGENLFAFAIEVLIYTTKHLTTLFVSKADSTGYLSLLQLPRSHGSPIKSVASTFISYLVKHRIRPSVRLVVSLFARAQDQYLYPGSIDNSTKHVLDDRGLVKWWCRVLDPVIRKYAPEQSSIDLEAPGPDNVDQTTAQGYVIVPGVDKYETTRFLPATVRSDPPPQKRWAYGHPLCELNTTPSAPPRCLVPHFPDDPKARFLSELDEEIHDGNTGSQITDSPASRSSGQWTSVKTLEQFWDMMAFRQECSSGRLVGFIWVVFTPPDTDMKNSSQRSSTPSSSSLPNSQESDITLPTPPSSQPSNAPTRTSSQPNLKKRKLTGPILPRPPRIKSLSVTPNLPERTPYYLWPQAGRGELLLPEKTYKRATDLLLKLDFSNMALAASSSRRWVEEVGVLAGRKEWGRGIVGRKLEKESSDTASAEEAVTTVLGVREKKKVDNIERKEGEDTEVNSLGAGLVRKKRKSEDEVLEKVEANGVNHLGAGLVRKKAKIDDPPPAENGVNVLGAGLLRKSAKVEMPS</sequence>
<keyword evidence="4" id="KW-0227">DNA damage</keyword>
<keyword evidence="8" id="KW-0539">Nucleus</keyword>
<dbReference type="EC" id="2.3.1.48" evidence="2"/>
<gene>
    <name evidence="11" type="ORF">M501DRAFT_1000768</name>
</gene>
<comment type="caution">
    <text evidence="11">The sequence shown here is derived from an EMBL/GenBank/DDBJ whole genome shotgun (WGS) entry which is preliminary data.</text>
</comment>
<dbReference type="AlphaFoldDB" id="A0A9P4SFT3"/>
<dbReference type="GO" id="GO:0005634">
    <property type="term" value="C:nucleus"/>
    <property type="evidence" value="ECO:0007669"/>
    <property type="project" value="UniProtKB-SubCell"/>
</dbReference>
<comment type="catalytic activity">
    <reaction evidence="9">
        <text>L-lysyl-[histone] + acetyl-CoA = N(6)-acetyl-L-lysyl-[histone] + CoA + H(+)</text>
        <dbReference type="Rhea" id="RHEA:21992"/>
        <dbReference type="Rhea" id="RHEA-COMP:9845"/>
        <dbReference type="Rhea" id="RHEA-COMP:11338"/>
        <dbReference type="ChEBI" id="CHEBI:15378"/>
        <dbReference type="ChEBI" id="CHEBI:29969"/>
        <dbReference type="ChEBI" id="CHEBI:57287"/>
        <dbReference type="ChEBI" id="CHEBI:57288"/>
        <dbReference type="ChEBI" id="CHEBI:61930"/>
        <dbReference type="EC" id="2.3.1.48"/>
    </reaction>
    <physiologicalReaction direction="left-to-right" evidence="9">
        <dbReference type="Rhea" id="RHEA:21993"/>
    </physiologicalReaction>
</comment>
<evidence type="ECO:0000313" key="11">
    <source>
        <dbReference type="EMBL" id="KAF2841519.1"/>
    </source>
</evidence>
<organism evidence="11 12">
    <name type="scientific">Patellaria atrata CBS 101060</name>
    <dbReference type="NCBI Taxonomy" id="1346257"/>
    <lineage>
        <taxon>Eukaryota</taxon>
        <taxon>Fungi</taxon>
        <taxon>Dikarya</taxon>
        <taxon>Ascomycota</taxon>
        <taxon>Pezizomycotina</taxon>
        <taxon>Dothideomycetes</taxon>
        <taxon>Dothideomycetes incertae sedis</taxon>
        <taxon>Patellariales</taxon>
        <taxon>Patellariaceae</taxon>
        <taxon>Patellaria</taxon>
    </lineage>
</organism>
<keyword evidence="12" id="KW-1185">Reference proteome</keyword>
<evidence type="ECO:0000313" key="12">
    <source>
        <dbReference type="Proteomes" id="UP000799429"/>
    </source>
</evidence>
<dbReference type="PANTHER" id="PTHR31571">
    <property type="entry name" value="ALTERED INHERITANCE OF MITOCHONDRIA PROTEIN 6"/>
    <property type="match status" value="1"/>
</dbReference>
<evidence type="ECO:0000256" key="2">
    <source>
        <dbReference type="ARBA" id="ARBA00013184"/>
    </source>
</evidence>
<evidence type="ECO:0000256" key="10">
    <source>
        <dbReference type="SAM" id="MobiDB-lite"/>
    </source>
</evidence>
<evidence type="ECO:0000256" key="5">
    <source>
        <dbReference type="ARBA" id="ARBA00022990"/>
    </source>
</evidence>
<dbReference type="GO" id="GO:0032931">
    <property type="term" value="F:histone H3K56 acetyltransferase activity"/>
    <property type="evidence" value="ECO:0007669"/>
    <property type="project" value="TreeGrafter"/>
</dbReference>
<feature type="region of interest" description="Disordered" evidence="10">
    <location>
        <begin position="277"/>
        <end position="296"/>
    </location>
</feature>
<dbReference type="GO" id="GO:0006974">
    <property type="term" value="P:DNA damage response"/>
    <property type="evidence" value="ECO:0007669"/>
    <property type="project" value="UniProtKB-KW"/>
</dbReference>
<dbReference type="InterPro" id="IPR051236">
    <property type="entry name" value="HAT_RTT109-like"/>
</dbReference>
<dbReference type="GO" id="GO:0006355">
    <property type="term" value="P:regulation of DNA-templated transcription"/>
    <property type="evidence" value="ECO:0007669"/>
    <property type="project" value="InterPro"/>
</dbReference>
<accession>A0A9P4SFT3</accession>
<feature type="compositionally biased region" description="Low complexity" evidence="10">
    <location>
        <begin position="337"/>
        <end position="356"/>
    </location>
</feature>
<comment type="subcellular location">
    <subcellularLocation>
        <location evidence="1">Nucleus</location>
    </subcellularLocation>
</comment>
<dbReference type="SMART" id="SM01250">
    <property type="entry name" value="KAT11"/>
    <property type="match status" value="1"/>
</dbReference>
<keyword evidence="7" id="KW-0804">Transcription</keyword>
<keyword evidence="5" id="KW-0007">Acetylation</keyword>
<evidence type="ECO:0000256" key="6">
    <source>
        <dbReference type="ARBA" id="ARBA00023015"/>
    </source>
</evidence>
<reference evidence="11" key="1">
    <citation type="journal article" date="2020" name="Stud. Mycol.">
        <title>101 Dothideomycetes genomes: a test case for predicting lifestyles and emergence of pathogens.</title>
        <authorList>
            <person name="Haridas S."/>
            <person name="Albert R."/>
            <person name="Binder M."/>
            <person name="Bloem J."/>
            <person name="Labutti K."/>
            <person name="Salamov A."/>
            <person name="Andreopoulos B."/>
            <person name="Baker S."/>
            <person name="Barry K."/>
            <person name="Bills G."/>
            <person name="Bluhm B."/>
            <person name="Cannon C."/>
            <person name="Castanera R."/>
            <person name="Culley D."/>
            <person name="Daum C."/>
            <person name="Ezra D."/>
            <person name="Gonzalez J."/>
            <person name="Henrissat B."/>
            <person name="Kuo A."/>
            <person name="Liang C."/>
            <person name="Lipzen A."/>
            <person name="Lutzoni F."/>
            <person name="Magnuson J."/>
            <person name="Mondo S."/>
            <person name="Nolan M."/>
            <person name="Ohm R."/>
            <person name="Pangilinan J."/>
            <person name="Park H.-J."/>
            <person name="Ramirez L."/>
            <person name="Alfaro M."/>
            <person name="Sun H."/>
            <person name="Tritt A."/>
            <person name="Yoshinaga Y."/>
            <person name="Zwiers L.-H."/>
            <person name="Turgeon B."/>
            <person name="Goodwin S."/>
            <person name="Spatafora J."/>
            <person name="Crous P."/>
            <person name="Grigoriev I."/>
        </authorList>
    </citation>
    <scope>NUCLEOTIDE SEQUENCE</scope>
    <source>
        <strain evidence="11">CBS 101060</strain>
    </source>
</reference>
<dbReference type="InterPro" id="IPR013178">
    <property type="entry name" value="Histone_AcTrfase_Rtt109/CBP"/>
</dbReference>